<dbReference type="InterPro" id="IPR036284">
    <property type="entry name" value="GGL_sf"/>
</dbReference>
<comment type="subunit">
    <text evidence="9">G proteins are composed of 3 units; alpha, beta and gamma.</text>
</comment>
<dbReference type="FunFam" id="4.10.260.10:FF:000001">
    <property type="entry name" value="Guanine nucleotide-binding protein subunit gamma"/>
    <property type="match status" value="1"/>
</dbReference>
<evidence type="ECO:0000256" key="4">
    <source>
        <dbReference type="ARBA" id="ARBA00022481"/>
    </source>
</evidence>
<dbReference type="GO" id="GO:0007165">
    <property type="term" value="P:signal transduction"/>
    <property type="evidence" value="ECO:0007669"/>
    <property type="project" value="UniProtKB-KW"/>
</dbReference>
<keyword evidence="7 9" id="KW-0449">Lipoprotein</keyword>
<keyword evidence="4" id="KW-0488">Methylation</keyword>
<evidence type="ECO:0000256" key="7">
    <source>
        <dbReference type="ARBA" id="ARBA00023288"/>
    </source>
</evidence>
<protein>
    <recommendedName>
        <fullName evidence="9">Guanine nucleotide-binding protein subunit gamma</fullName>
    </recommendedName>
</protein>
<feature type="domain" description="G protein gamma" evidence="10">
    <location>
        <begin position="119"/>
        <end position="184"/>
    </location>
</feature>
<gene>
    <name evidence="11" type="ORF">UPYG_G00030540</name>
</gene>
<evidence type="ECO:0000256" key="1">
    <source>
        <dbReference type="ARBA" id="ARBA00004342"/>
    </source>
</evidence>
<evidence type="ECO:0000256" key="8">
    <source>
        <dbReference type="ARBA" id="ARBA00023289"/>
    </source>
</evidence>
<evidence type="ECO:0000313" key="12">
    <source>
        <dbReference type="Proteomes" id="UP001557470"/>
    </source>
</evidence>
<sequence>MKSNCTIPVLLQTFPPFGSQTDVRKRVVYFDCPPSPSSSAGLRLRLESRPTQVFLPVSYQKKLSQITPPSKTSRLPCVLLTWVLNQKLVPSLSVWIHRFQELKNCGRCVETRMSSKMQSSNNIAHARRTVQQLRIEASIERIKVSKASADLMHYCGEHAKYDPLLMGIPASENPFKDKKPCTIL</sequence>
<dbReference type="SMART" id="SM01224">
    <property type="entry name" value="G_gamma"/>
    <property type="match status" value="1"/>
</dbReference>
<keyword evidence="5 9" id="KW-0472">Membrane</keyword>
<dbReference type="PANTHER" id="PTHR13809">
    <property type="entry name" value="GUANINE NUCLEOTIDE-BINDING PROTEIN GAMMA SUBUNIT"/>
    <property type="match status" value="1"/>
</dbReference>
<dbReference type="InterPro" id="IPR015898">
    <property type="entry name" value="G-protein_gamma-like_dom"/>
</dbReference>
<evidence type="ECO:0000313" key="11">
    <source>
        <dbReference type="EMBL" id="KAL1022652.1"/>
    </source>
</evidence>
<dbReference type="SUPFAM" id="SSF48670">
    <property type="entry name" value="Transducin (heterotrimeric G protein), gamma chain"/>
    <property type="match status" value="1"/>
</dbReference>
<evidence type="ECO:0000256" key="9">
    <source>
        <dbReference type="RuleBase" id="RU004973"/>
    </source>
</evidence>
<dbReference type="InterPro" id="IPR001770">
    <property type="entry name" value="G-protein_gamma"/>
</dbReference>
<evidence type="ECO:0000256" key="6">
    <source>
        <dbReference type="ARBA" id="ARBA00023224"/>
    </source>
</evidence>
<evidence type="ECO:0000259" key="10">
    <source>
        <dbReference type="PROSITE" id="PS50058"/>
    </source>
</evidence>
<dbReference type="Proteomes" id="UP001557470">
    <property type="component" value="Unassembled WGS sequence"/>
</dbReference>
<evidence type="ECO:0000256" key="5">
    <source>
        <dbReference type="ARBA" id="ARBA00023136"/>
    </source>
</evidence>
<keyword evidence="8" id="KW-0636">Prenylation</keyword>
<comment type="function">
    <text evidence="9">Guanine nucleotide-binding proteins (G proteins) are involved as a modulator or transducer in various transmembrane signaling systems. The beta and gamma chains are required for the GTPase activity, for replacement of GDP by GTP, and for G protein-effector interaction.</text>
</comment>
<dbReference type="Pfam" id="PF00631">
    <property type="entry name" value="G-gamma"/>
    <property type="match status" value="1"/>
</dbReference>
<dbReference type="SMART" id="SM00224">
    <property type="entry name" value="GGL"/>
    <property type="match status" value="1"/>
</dbReference>
<dbReference type="GO" id="GO:0005886">
    <property type="term" value="C:plasma membrane"/>
    <property type="evidence" value="ECO:0007669"/>
    <property type="project" value="UniProtKB-SubCell"/>
</dbReference>
<comment type="subcellular location">
    <subcellularLocation>
        <location evidence="1 9">Cell membrane</location>
        <topology evidence="1 9">Lipid-anchor</topology>
        <orientation evidence="1 9">Cytoplasmic side</orientation>
    </subcellularLocation>
</comment>
<dbReference type="PRINTS" id="PR00321">
    <property type="entry name" value="GPROTEING"/>
</dbReference>
<dbReference type="AlphaFoldDB" id="A0ABD0XQ25"/>
<comment type="similarity">
    <text evidence="2 9">Belongs to the G protein gamma family.</text>
</comment>
<dbReference type="CDD" id="cd00068">
    <property type="entry name" value="GGL"/>
    <property type="match status" value="1"/>
</dbReference>
<organism evidence="11 12">
    <name type="scientific">Umbra pygmaea</name>
    <name type="common">Eastern mudminnow</name>
    <dbReference type="NCBI Taxonomy" id="75934"/>
    <lineage>
        <taxon>Eukaryota</taxon>
        <taxon>Metazoa</taxon>
        <taxon>Chordata</taxon>
        <taxon>Craniata</taxon>
        <taxon>Vertebrata</taxon>
        <taxon>Euteleostomi</taxon>
        <taxon>Actinopterygii</taxon>
        <taxon>Neopterygii</taxon>
        <taxon>Teleostei</taxon>
        <taxon>Protacanthopterygii</taxon>
        <taxon>Esociformes</taxon>
        <taxon>Umbridae</taxon>
        <taxon>Umbra</taxon>
    </lineage>
</organism>
<name>A0ABD0XQ25_UMBPY</name>
<keyword evidence="12" id="KW-1185">Reference proteome</keyword>
<proteinExistence type="inferred from homology"/>
<accession>A0ABD0XQ25</accession>
<evidence type="ECO:0000256" key="3">
    <source>
        <dbReference type="ARBA" id="ARBA00022475"/>
    </source>
</evidence>
<reference evidence="11 12" key="1">
    <citation type="submission" date="2024-06" db="EMBL/GenBank/DDBJ databases">
        <authorList>
            <person name="Pan Q."/>
            <person name="Wen M."/>
            <person name="Jouanno E."/>
            <person name="Zahm M."/>
            <person name="Klopp C."/>
            <person name="Cabau C."/>
            <person name="Louis A."/>
            <person name="Berthelot C."/>
            <person name="Parey E."/>
            <person name="Roest Crollius H."/>
            <person name="Montfort J."/>
            <person name="Robinson-Rechavi M."/>
            <person name="Bouchez O."/>
            <person name="Lampietro C."/>
            <person name="Lopez Roques C."/>
            <person name="Donnadieu C."/>
            <person name="Postlethwait J."/>
            <person name="Bobe J."/>
            <person name="Verreycken H."/>
            <person name="Guiguen Y."/>
        </authorList>
    </citation>
    <scope>NUCLEOTIDE SEQUENCE [LARGE SCALE GENOMIC DNA]</scope>
    <source>
        <strain evidence="11">Up_M1</strain>
        <tissue evidence="11">Testis</tissue>
    </source>
</reference>
<dbReference type="EMBL" id="JAGEUA010000001">
    <property type="protein sequence ID" value="KAL1022652.1"/>
    <property type="molecule type" value="Genomic_DNA"/>
</dbReference>
<evidence type="ECO:0000256" key="2">
    <source>
        <dbReference type="ARBA" id="ARBA00007431"/>
    </source>
</evidence>
<keyword evidence="6 9" id="KW-0807">Transducer</keyword>
<dbReference type="Gene3D" id="4.10.260.10">
    <property type="entry name" value="Transducin (heterotrimeric G protein), gamma chain"/>
    <property type="match status" value="1"/>
</dbReference>
<comment type="caution">
    <text evidence="11">The sequence shown here is derived from an EMBL/GenBank/DDBJ whole genome shotgun (WGS) entry which is preliminary data.</text>
</comment>
<dbReference type="PROSITE" id="PS50058">
    <property type="entry name" value="G_PROTEIN_GAMMA"/>
    <property type="match status" value="1"/>
</dbReference>
<keyword evidence="3 9" id="KW-1003">Cell membrane</keyword>